<dbReference type="RefSeq" id="WP_048012219.1">
    <property type="nucleotide sequence ID" value="NZ_JAMQJC010000027.1"/>
</dbReference>
<keyword evidence="4" id="KW-0326">Glycosidase</keyword>
<comment type="caution">
    <text evidence="6">The sequence shown here is derived from an EMBL/GenBank/DDBJ whole genome shotgun (WGS) entry which is preliminary data.</text>
</comment>
<evidence type="ECO:0000313" key="6">
    <source>
        <dbReference type="EMBL" id="KZE44381.1"/>
    </source>
</evidence>
<dbReference type="InterPro" id="IPR011330">
    <property type="entry name" value="Glyco_hydro/deAcase_b/a-brl"/>
</dbReference>
<accession>A0A0J5V9J6</accession>
<evidence type="ECO:0000256" key="1">
    <source>
        <dbReference type="ARBA" id="ARBA00009792"/>
    </source>
</evidence>
<dbReference type="InterPro" id="IPR011682">
    <property type="entry name" value="Glyco_hydro_38_C"/>
</dbReference>
<dbReference type="NCBIfam" id="NF007331">
    <property type="entry name" value="PRK09819.1"/>
    <property type="match status" value="1"/>
</dbReference>
<dbReference type="InterPro" id="IPR027291">
    <property type="entry name" value="Glyco_hydro_38_N_sf"/>
</dbReference>
<dbReference type="Gene3D" id="1.20.1270.50">
    <property type="entry name" value="Glycoside hydrolase family 38, central domain"/>
    <property type="match status" value="1"/>
</dbReference>
<proteinExistence type="inferred from homology"/>
<sequence length="876" mass="100617">MLKAKTKVHVIPHTHWDREWYFTTSRSKIYLAKQVKEVLETLENNEDFKYYLLDAQASLLDDYLKWYPEDRGRLEALIAAKRIMTGPWYTQTDQLVISGESIVRNLYYGQSIAESFGHSMAVGYVPDAFGQAAQMPQIYKQFGIDTFLFWRGVADNRLKQTEFTWKGSDGSEVFAVQIPFGYYYGGNIPEGEDDILPYLNEQVGKLEAKASTEHVYFPNGFDQAPIRKNLPELINRFNEVDEEREYVLNEPERFLQEIKEAATSLPVLEGELTEGKHSRIHKTIFSTRADLKQLNNQIENFITNTLEPVLTISHSLGHDYPHETVAEIWKLMFENAAHDSIGGCNSDTTNQDVFFRYKQARDLGDNLLELHMRMIAQKINQEETFSFTVFNALPYVRKGYVEFDAYLPEKEFTIRDVNGEQLPFTIKEKTELTDYVLNQHIYLNPSKKVYLPEKVYAAKLVVKVNDIPSLGYSQFYFDLKENELGDQPNEKVDSIENDHYRIQFEDDCTLTITHKPTGSVYKNQMIFEENGDDGDSYNYSPPRKDLIISSVGSDGTVDVGRNAVEEIMNINLLMEVPRDLEERADGKCSVDMPLSVSVVLRSGDPLIHFNVDLDNQALSHRLRVVFATDIASKFSYADQPFGIIKRPVALPELDVWEEEEWQEKPISIEPMQSFVNVHDEGHGFTVFTEGVREYEIIGEHFDTIALTLFRTFGYMGKEDLLYRPGRASGEKIIETPDAQMIGELKFTFAYQMNTGGFDDAELVRTAKEYLSPLTVYQLADFLNGRLIFSNRDEEAQFEKEYSLFEVSPDHTAAVSAIKKAERSDAYILRCFNPYETLSSRVDIKDHTLEAVALNETTAMENIKDLSHCQLQTYVIK</sequence>
<name>A0A0J5V9J6_9BACI</name>
<keyword evidence="3" id="KW-0378">Hydrolase</keyword>
<dbReference type="GO" id="GO:0046872">
    <property type="term" value="F:metal ion binding"/>
    <property type="evidence" value="ECO:0007669"/>
    <property type="project" value="UniProtKB-KW"/>
</dbReference>
<dbReference type="InterPro" id="IPR028995">
    <property type="entry name" value="Glyco_hydro_57/38_cen_sf"/>
</dbReference>
<dbReference type="PANTHER" id="PTHR46017:SF2">
    <property type="entry name" value="MANNOSYLGLYCERATE HYDROLASE"/>
    <property type="match status" value="1"/>
</dbReference>
<comment type="similarity">
    <text evidence="1">Belongs to the glycosyl hydrolase 38 family.</text>
</comment>
<keyword evidence="2" id="KW-0479">Metal-binding</keyword>
<dbReference type="GO" id="GO:0009313">
    <property type="term" value="P:oligosaccharide catabolic process"/>
    <property type="evidence" value="ECO:0007669"/>
    <property type="project" value="TreeGrafter"/>
</dbReference>
<dbReference type="InterPro" id="IPR011013">
    <property type="entry name" value="Gal_mutarotase_sf_dom"/>
</dbReference>
<dbReference type="PANTHER" id="PTHR46017">
    <property type="entry name" value="ALPHA-MANNOSIDASE 2C1"/>
    <property type="match status" value="1"/>
</dbReference>
<dbReference type="SUPFAM" id="SSF88713">
    <property type="entry name" value="Glycoside hydrolase/deacetylase"/>
    <property type="match status" value="1"/>
</dbReference>
<dbReference type="InterPro" id="IPR041147">
    <property type="entry name" value="GH38_C"/>
</dbReference>
<evidence type="ECO:0000256" key="2">
    <source>
        <dbReference type="ARBA" id="ARBA00022723"/>
    </source>
</evidence>
<dbReference type="Pfam" id="PF17677">
    <property type="entry name" value="Glyco_hydro38C2"/>
    <property type="match status" value="1"/>
</dbReference>
<dbReference type="Gene3D" id="3.20.110.10">
    <property type="entry name" value="Glycoside hydrolase 38, N terminal domain"/>
    <property type="match status" value="1"/>
</dbReference>
<protein>
    <submittedName>
        <fullName evidence="6">Alpha-mannosidase</fullName>
    </submittedName>
</protein>
<dbReference type="InterPro" id="IPR000602">
    <property type="entry name" value="Glyco_hydro_38_N"/>
</dbReference>
<dbReference type="Pfam" id="PF09261">
    <property type="entry name" value="Alpha-mann_mid"/>
    <property type="match status" value="1"/>
</dbReference>
<evidence type="ECO:0000259" key="5">
    <source>
        <dbReference type="SMART" id="SM00872"/>
    </source>
</evidence>
<reference evidence="7" key="1">
    <citation type="submission" date="2016-01" db="EMBL/GenBank/DDBJ databases">
        <title>Whole genome sequencing of Bhargavaea cecembensis T14.</title>
        <authorList>
            <person name="Hong K.W."/>
        </authorList>
    </citation>
    <scope>NUCLEOTIDE SEQUENCE [LARGE SCALE GENOMIC DNA]</scope>
    <source>
        <strain evidence="7">M19</strain>
    </source>
</reference>
<evidence type="ECO:0000256" key="4">
    <source>
        <dbReference type="ARBA" id="ARBA00023295"/>
    </source>
</evidence>
<dbReference type="AlphaFoldDB" id="A0A0J5V9J6"/>
<gene>
    <name evidence="6" type="ORF">AV649_07055</name>
</gene>
<feature type="domain" description="Glycoside hydrolase family 38 central" evidence="5">
    <location>
        <begin position="279"/>
        <end position="357"/>
    </location>
</feature>
<dbReference type="CDD" id="cd10815">
    <property type="entry name" value="GH38N_AMII_EcMngB_like"/>
    <property type="match status" value="1"/>
</dbReference>
<dbReference type="EMBL" id="LQQY01000043">
    <property type="protein sequence ID" value="KZE44381.1"/>
    <property type="molecule type" value="Genomic_DNA"/>
</dbReference>
<evidence type="ECO:0000313" key="7">
    <source>
        <dbReference type="Proteomes" id="UP000076510"/>
    </source>
</evidence>
<dbReference type="SUPFAM" id="SSF88688">
    <property type="entry name" value="Families 57/38 glycoside transferase middle domain"/>
    <property type="match status" value="1"/>
</dbReference>
<dbReference type="GO" id="GO:0004559">
    <property type="term" value="F:alpha-mannosidase activity"/>
    <property type="evidence" value="ECO:0007669"/>
    <property type="project" value="InterPro"/>
</dbReference>
<dbReference type="SUPFAM" id="SSF74650">
    <property type="entry name" value="Galactose mutarotase-like"/>
    <property type="match status" value="1"/>
</dbReference>
<organism evidence="6 7">
    <name type="scientific">Rossellomorea marisflavi</name>
    <dbReference type="NCBI Taxonomy" id="189381"/>
    <lineage>
        <taxon>Bacteria</taxon>
        <taxon>Bacillati</taxon>
        <taxon>Bacillota</taxon>
        <taxon>Bacilli</taxon>
        <taxon>Bacillales</taxon>
        <taxon>Bacillaceae</taxon>
        <taxon>Rossellomorea</taxon>
    </lineage>
</organism>
<dbReference type="Proteomes" id="UP000076510">
    <property type="component" value="Unassembled WGS sequence"/>
</dbReference>
<dbReference type="Pfam" id="PF07748">
    <property type="entry name" value="Glyco_hydro_38C"/>
    <property type="match status" value="1"/>
</dbReference>
<dbReference type="SMART" id="SM00872">
    <property type="entry name" value="Alpha-mann_mid"/>
    <property type="match status" value="1"/>
</dbReference>
<dbReference type="Pfam" id="PF01074">
    <property type="entry name" value="Glyco_hydro_38N"/>
    <property type="match status" value="1"/>
</dbReference>
<dbReference type="InterPro" id="IPR015341">
    <property type="entry name" value="Glyco_hydro_38_cen"/>
</dbReference>
<evidence type="ECO:0000256" key="3">
    <source>
        <dbReference type="ARBA" id="ARBA00022801"/>
    </source>
</evidence>
<dbReference type="OrthoDB" id="9764050at2"/>
<dbReference type="Gene3D" id="2.70.98.30">
    <property type="entry name" value="Golgi alpha-mannosidase II, domain 4"/>
    <property type="match status" value="1"/>
</dbReference>
<dbReference type="GO" id="GO:0006013">
    <property type="term" value="P:mannose metabolic process"/>
    <property type="evidence" value="ECO:0007669"/>
    <property type="project" value="InterPro"/>
</dbReference>
<dbReference type="PATRIC" id="fig|189381.10.peg.1520"/>
<dbReference type="InterPro" id="IPR037094">
    <property type="entry name" value="Glyco_hydro_38_cen_sf"/>
</dbReference>
<dbReference type="GO" id="GO:0030246">
    <property type="term" value="F:carbohydrate binding"/>
    <property type="evidence" value="ECO:0007669"/>
    <property type="project" value="InterPro"/>
</dbReference>